<reference evidence="2" key="1">
    <citation type="submission" date="2023-03" db="EMBL/GenBank/DDBJ databases">
        <title>Actinorhabdospora filicis NBRC 111898.</title>
        <authorList>
            <person name="Ichikawa N."/>
            <person name="Sato H."/>
            <person name="Tonouchi N."/>
        </authorList>
    </citation>
    <scope>NUCLEOTIDE SEQUENCE</scope>
    <source>
        <strain evidence="2">NBRC 111898</strain>
    </source>
</reference>
<evidence type="ECO:0008006" key="4">
    <source>
        <dbReference type="Google" id="ProtNLM"/>
    </source>
</evidence>
<dbReference type="EMBL" id="BSTX01000001">
    <property type="protein sequence ID" value="GLZ75976.1"/>
    <property type="molecule type" value="Genomic_DNA"/>
</dbReference>
<dbReference type="RefSeq" id="WP_285661178.1">
    <property type="nucleotide sequence ID" value="NZ_BSTX01000001.1"/>
</dbReference>
<dbReference type="CDD" id="cd15482">
    <property type="entry name" value="Sialidase_non-viral"/>
    <property type="match status" value="1"/>
</dbReference>
<evidence type="ECO:0000313" key="2">
    <source>
        <dbReference type="EMBL" id="GLZ75976.1"/>
    </source>
</evidence>
<dbReference type="Gene3D" id="2.130.10.10">
    <property type="entry name" value="YVTN repeat-like/Quinoprotein amine dehydrogenase"/>
    <property type="match status" value="2"/>
</dbReference>
<name>A0A9W6SI76_9ACTN</name>
<dbReference type="AlphaFoldDB" id="A0A9W6SI76"/>
<protein>
    <recommendedName>
        <fullName evidence="4">Exo-alpha-sialidase</fullName>
    </recommendedName>
</protein>
<keyword evidence="1" id="KW-0732">Signal</keyword>
<organism evidence="2 3">
    <name type="scientific">Actinorhabdospora filicis</name>
    <dbReference type="NCBI Taxonomy" id="1785913"/>
    <lineage>
        <taxon>Bacteria</taxon>
        <taxon>Bacillati</taxon>
        <taxon>Actinomycetota</taxon>
        <taxon>Actinomycetes</taxon>
        <taxon>Micromonosporales</taxon>
        <taxon>Micromonosporaceae</taxon>
        <taxon>Actinorhabdospora</taxon>
    </lineage>
</organism>
<keyword evidence="3" id="KW-1185">Reference proteome</keyword>
<evidence type="ECO:0000313" key="3">
    <source>
        <dbReference type="Proteomes" id="UP001165079"/>
    </source>
</evidence>
<sequence length="384" mass="39016">MRYIKTGAATAAAATLALIGLATNPAAAAPSWHDPSCASVSGPGAITFSKDDGATLAPATRPGPVVYTNGLAALETPDTLVAVQEVTAWPGGGTTVTVHRSTDAGCSWSPVATLPSGQNVRATAAGGSRAYLWSDSPVRGLYRLDGTTVTTLTDPTPAGATGLTADPYDPDHVVIGDNAGRLYETWDGGAVWGTLGGNAGGIGVHSGYDTTVDPGDLAHAVVGASGAAYVTFDGGVNWTRSAGLDLTPGGRFGVNVFSVAVSPVDGDVVYAAALDIDQNDAHDPTDGRHIYRSTDGGRTFAPIADQGGDITIYNGPNLFPSPVDAGTLYFEFGSNYAGTGTFVYKYSATTGVVTFTHNDYHGLGALAFNPANPATLYLGLAVEP</sequence>
<dbReference type="InterPro" id="IPR015943">
    <property type="entry name" value="WD40/YVTN_repeat-like_dom_sf"/>
</dbReference>
<dbReference type="Proteomes" id="UP001165079">
    <property type="component" value="Unassembled WGS sequence"/>
</dbReference>
<accession>A0A9W6SI76</accession>
<feature type="signal peptide" evidence="1">
    <location>
        <begin position="1"/>
        <end position="28"/>
    </location>
</feature>
<comment type="caution">
    <text evidence="2">The sequence shown here is derived from an EMBL/GenBank/DDBJ whole genome shotgun (WGS) entry which is preliminary data.</text>
</comment>
<dbReference type="SUPFAM" id="SSF110296">
    <property type="entry name" value="Oligoxyloglucan reducing end-specific cellobiohydrolase"/>
    <property type="match status" value="2"/>
</dbReference>
<gene>
    <name evidence="2" type="ORF">Afil01_07830</name>
</gene>
<proteinExistence type="predicted"/>
<feature type="chain" id="PRO_5040878135" description="Exo-alpha-sialidase" evidence="1">
    <location>
        <begin position="29"/>
        <end position="384"/>
    </location>
</feature>
<evidence type="ECO:0000256" key="1">
    <source>
        <dbReference type="SAM" id="SignalP"/>
    </source>
</evidence>